<gene>
    <name evidence="2" type="ORF">BQ2448_1228</name>
</gene>
<feature type="region of interest" description="Disordered" evidence="1">
    <location>
        <begin position="478"/>
        <end position="503"/>
    </location>
</feature>
<dbReference type="OrthoDB" id="2535951at2759"/>
<evidence type="ECO:0000256" key="1">
    <source>
        <dbReference type="SAM" id="MobiDB-lite"/>
    </source>
</evidence>
<feature type="compositionally biased region" description="Polar residues" evidence="1">
    <location>
        <begin position="634"/>
        <end position="643"/>
    </location>
</feature>
<dbReference type="AlphaFoldDB" id="A0A238FD76"/>
<dbReference type="EMBL" id="FMSP01000005">
    <property type="protein sequence ID" value="SCV69834.1"/>
    <property type="molecule type" value="Genomic_DNA"/>
</dbReference>
<accession>A0A238FD76</accession>
<feature type="region of interest" description="Disordered" evidence="1">
    <location>
        <begin position="546"/>
        <end position="592"/>
    </location>
</feature>
<name>A0A238FD76_9BASI</name>
<protein>
    <submittedName>
        <fullName evidence="2">BQ2448_1228 protein</fullName>
    </submittedName>
</protein>
<keyword evidence="3" id="KW-1185">Reference proteome</keyword>
<feature type="region of interest" description="Disordered" evidence="1">
    <location>
        <begin position="1"/>
        <end position="115"/>
    </location>
</feature>
<evidence type="ECO:0000313" key="3">
    <source>
        <dbReference type="Proteomes" id="UP000198372"/>
    </source>
</evidence>
<dbReference type="Proteomes" id="UP000198372">
    <property type="component" value="Unassembled WGS sequence"/>
</dbReference>
<feature type="region of interest" description="Disordered" evidence="1">
    <location>
        <begin position="623"/>
        <end position="651"/>
    </location>
</feature>
<reference evidence="3" key="1">
    <citation type="submission" date="2016-09" db="EMBL/GenBank/DDBJ databases">
        <authorList>
            <person name="Jeantristanb JTB J.-T."/>
            <person name="Ricardo R."/>
        </authorList>
    </citation>
    <scope>NUCLEOTIDE SEQUENCE [LARGE SCALE GENOMIC DNA]</scope>
</reference>
<proteinExistence type="predicted"/>
<evidence type="ECO:0000313" key="2">
    <source>
        <dbReference type="EMBL" id="SCV69834.1"/>
    </source>
</evidence>
<feature type="compositionally biased region" description="Basic and acidic residues" evidence="1">
    <location>
        <begin position="572"/>
        <end position="582"/>
    </location>
</feature>
<sequence length="651" mass="71763">MSHDVHTSGSWYDSEDVAPDDHDTSSSTTSHRRTSESTEPSSRSSGLSVPTFVPSTSQNIRNDRLQSKIRELASSSERDGGGKSLGASTKLIKRARAGNGVTPSDPPPTFKGGVVGQAVEIDPRVSDPHKRARLTAPPRRLEELMDSAIQMPLWGRRSWSAGTSGSKAATFGYSHTTNSEQPRLPNLRHNRISPPPDWLVSILSEGDNQPMPPRHQRYLPARPAPGLDFSTNEGHSSHRPHYQPVELPPIPYSLPADLHNPVRLGGPSTPSRPFFEAQLSRLSPTRTESSPAYDNQIHPDQEYWSPPKHPFISRIPDNDLRPCTPLPIPRAQSIFSSPSFENSHRSHHSPLDNFGQLHQNLEDLQEDVVTPYEPILHSSSSDRHKPSLFSSDSELGNDFWTRPNLNDASLIRAQPIDANATSSDRYAASLARMAREQARTNSTGAPTDPRFLISTPIPSLMTDHRAEPMGPRTFETPSVQVDQSERLCTPPPPLPPRTNQIERDPNFEMSLPITEENLPEGPPPAEIFIRASSAPPMQVLDGEALVETQGSGSSESAIRGGVQDEEMEDGPEDHVDADRDTKGTAGDSMVTGFVTTTITENLTTGIDEQDEDDLLLQRMIEDEEIDPEVGVTEGESSWSFWEDTQSEMYDD</sequence>
<organism evidence="2 3">
    <name type="scientific">Microbotryum intermedium</name>
    <dbReference type="NCBI Taxonomy" id="269621"/>
    <lineage>
        <taxon>Eukaryota</taxon>
        <taxon>Fungi</taxon>
        <taxon>Dikarya</taxon>
        <taxon>Basidiomycota</taxon>
        <taxon>Pucciniomycotina</taxon>
        <taxon>Microbotryomycetes</taxon>
        <taxon>Microbotryales</taxon>
        <taxon>Microbotryaceae</taxon>
        <taxon>Microbotryum</taxon>
    </lineage>
</organism>
<feature type="region of interest" description="Disordered" evidence="1">
    <location>
        <begin position="285"/>
        <end position="306"/>
    </location>
</feature>
<feature type="compositionally biased region" description="Basic and acidic residues" evidence="1">
    <location>
        <begin position="61"/>
        <end position="81"/>
    </location>
</feature>